<accession>A0A0C3FLZ5</accession>
<gene>
    <name evidence="1" type="ORF">PILCRDRAFT_526618</name>
</gene>
<protein>
    <submittedName>
        <fullName evidence="1">Uncharacterized protein</fullName>
    </submittedName>
</protein>
<dbReference type="InParanoid" id="A0A0C3FLZ5"/>
<name>A0A0C3FLZ5_PILCF</name>
<evidence type="ECO:0000313" key="1">
    <source>
        <dbReference type="EMBL" id="KIM80571.1"/>
    </source>
</evidence>
<dbReference type="AlphaFoldDB" id="A0A0C3FLZ5"/>
<keyword evidence="2" id="KW-1185">Reference proteome</keyword>
<sequence length="384" mass="44023">MDRCPVEIHAHIFQLACTDGGYTGRALSLVSKYFHNVSKPTKYYSVSCHGFWQAIEFLRLIKNLPPRHRIVCHLFVTDAYPHHLHTTHPDSESGRVGRFNGLFDDGHTWDTVEYFEREGYLEELQTAPLSNIRRTVASLFTYFSDEARRYRIKARRQAIIDAELEPDITLTSDPEGLRRRRLHSLMANAVYGILEIVAPNILSFSSSGEHSHYFPDPPAGITLPKLTELTLPCNCPWWVTCPSLRRLNLFGHPSMHSRLLKQWSPIAPRLTHLCLDARVFGFGRRLAENFKRLGVGQSRSHREKQGAITQQYLPSSVQQIILSLEPGRYPESENRIIQNILALAENDERIICLLRPAPAFLGRKGWWIERMDGGDGCWKTEGRI</sequence>
<reference evidence="2" key="2">
    <citation type="submission" date="2015-01" db="EMBL/GenBank/DDBJ databases">
        <title>Evolutionary Origins and Diversification of the Mycorrhizal Mutualists.</title>
        <authorList>
            <consortium name="DOE Joint Genome Institute"/>
            <consortium name="Mycorrhizal Genomics Consortium"/>
            <person name="Kohler A."/>
            <person name="Kuo A."/>
            <person name="Nagy L.G."/>
            <person name="Floudas D."/>
            <person name="Copeland A."/>
            <person name="Barry K.W."/>
            <person name="Cichocki N."/>
            <person name="Veneault-Fourrey C."/>
            <person name="LaButti K."/>
            <person name="Lindquist E.A."/>
            <person name="Lipzen A."/>
            <person name="Lundell T."/>
            <person name="Morin E."/>
            <person name="Murat C."/>
            <person name="Riley R."/>
            <person name="Ohm R."/>
            <person name="Sun H."/>
            <person name="Tunlid A."/>
            <person name="Henrissat B."/>
            <person name="Grigoriev I.V."/>
            <person name="Hibbett D.S."/>
            <person name="Martin F."/>
        </authorList>
    </citation>
    <scope>NUCLEOTIDE SEQUENCE [LARGE SCALE GENOMIC DNA]</scope>
    <source>
        <strain evidence="2">F 1598</strain>
    </source>
</reference>
<reference evidence="1 2" key="1">
    <citation type="submission" date="2014-04" db="EMBL/GenBank/DDBJ databases">
        <authorList>
            <consortium name="DOE Joint Genome Institute"/>
            <person name="Kuo A."/>
            <person name="Tarkka M."/>
            <person name="Buscot F."/>
            <person name="Kohler A."/>
            <person name="Nagy L.G."/>
            <person name="Floudas D."/>
            <person name="Copeland A."/>
            <person name="Barry K.W."/>
            <person name="Cichocki N."/>
            <person name="Veneault-Fourrey C."/>
            <person name="LaButti K."/>
            <person name="Lindquist E.A."/>
            <person name="Lipzen A."/>
            <person name="Lundell T."/>
            <person name="Morin E."/>
            <person name="Murat C."/>
            <person name="Sun H."/>
            <person name="Tunlid A."/>
            <person name="Henrissat B."/>
            <person name="Grigoriev I.V."/>
            <person name="Hibbett D.S."/>
            <person name="Martin F."/>
            <person name="Nordberg H.P."/>
            <person name="Cantor M.N."/>
            <person name="Hua S.X."/>
        </authorList>
    </citation>
    <scope>NUCLEOTIDE SEQUENCE [LARGE SCALE GENOMIC DNA]</scope>
    <source>
        <strain evidence="1 2">F 1598</strain>
    </source>
</reference>
<dbReference type="HOGENOM" id="CLU_041942_1_0_1"/>
<evidence type="ECO:0000313" key="2">
    <source>
        <dbReference type="Proteomes" id="UP000054166"/>
    </source>
</evidence>
<dbReference type="Proteomes" id="UP000054166">
    <property type="component" value="Unassembled WGS sequence"/>
</dbReference>
<organism evidence="1 2">
    <name type="scientific">Piloderma croceum (strain F 1598)</name>
    <dbReference type="NCBI Taxonomy" id="765440"/>
    <lineage>
        <taxon>Eukaryota</taxon>
        <taxon>Fungi</taxon>
        <taxon>Dikarya</taxon>
        <taxon>Basidiomycota</taxon>
        <taxon>Agaricomycotina</taxon>
        <taxon>Agaricomycetes</taxon>
        <taxon>Agaricomycetidae</taxon>
        <taxon>Atheliales</taxon>
        <taxon>Atheliaceae</taxon>
        <taxon>Piloderma</taxon>
    </lineage>
</organism>
<proteinExistence type="predicted"/>
<dbReference type="OrthoDB" id="2748701at2759"/>
<dbReference type="EMBL" id="KN833003">
    <property type="protein sequence ID" value="KIM80571.1"/>
    <property type="molecule type" value="Genomic_DNA"/>
</dbReference>